<dbReference type="PANTHER" id="PTHR33406">
    <property type="entry name" value="MEMBRANE PROTEIN MJ1562-RELATED"/>
    <property type="match status" value="1"/>
</dbReference>
<comment type="caution">
    <text evidence="8">The sequence shown here is derived from an EMBL/GenBank/DDBJ whole genome shotgun (WGS) entry which is preliminary data.</text>
</comment>
<feature type="transmembrane region" description="Helical" evidence="6">
    <location>
        <begin position="297"/>
        <end position="324"/>
    </location>
</feature>
<keyword evidence="4 6" id="KW-1133">Transmembrane helix</keyword>
<dbReference type="InterPro" id="IPR004869">
    <property type="entry name" value="MMPL_dom"/>
</dbReference>
<comment type="subcellular location">
    <subcellularLocation>
        <location evidence="1">Cell membrane</location>
        <topology evidence="1">Multi-pass membrane protein</topology>
    </subcellularLocation>
</comment>
<keyword evidence="3 6" id="KW-0812">Transmembrane</keyword>
<feature type="transmembrane region" description="Helical" evidence="6">
    <location>
        <begin position="272"/>
        <end position="291"/>
    </location>
</feature>
<dbReference type="EMBL" id="BORQ01000001">
    <property type="protein sequence ID" value="GIO29106.1"/>
    <property type="molecule type" value="Genomic_DNA"/>
</dbReference>
<keyword evidence="5 6" id="KW-0472">Membrane</keyword>
<feature type="domain" description="SSD" evidence="7">
    <location>
        <begin position="190"/>
        <end position="323"/>
    </location>
</feature>
<evidence type="ECO:0000256" key="6">
    <source>
        <dbReference type="SAM" id="Phobius"/>
    </source>
</evidence>
<feature type="transmembrane region" description="Helical" evidence="6">
    <location>
        <begin position="225"/>
        <end position="246"/>
    </location>
</feature>
<dbReference type="RefSeq" id="WP_160042067.1">
    <property type="nucleotide sequence ID" value="NZ_BORQ01000001.1"/>
</dbReference>
<evidence type="ECO:0000256" key="5">
    <source>
        <dbReference type="ARBA" id="ARBA00023136"/>
    </source>
</evidence>
<organism evidence="8 9">
    <name type="scientific">Paenibacillus albilobatus</name>
    <dbReference type="NCBI Taxonomy" id="2716884"/>
    <lineage>
        <taxon>Bacteria</taxon>
        <taxon>Bacillati</taxon>
        <taxon>Bacillota</taxon>
        <taxon>Bacilli</taxon>
        <taxon>Bacillales</taxon>
        <taxon>Paenibacillaceae</taxon>
        <taxon>Paenibacillus</taxon>
    </lineage>
</organism>
<accession>A0A919XAL1</accession>
<dbReference type="InterPro" id="IPR050545">
    <property type="entry name" value="Mycobact_MmpL"/>
</dbReference>
<evidence type="ECO:0000313" key="8">
    <source>
        <dbReference type="EMBL" id="GIO29106.1"/>
    </source>
</evidence>
<feature type="transmembrane region" description="Helical" evidence="6">
    <location>
        <begin position="548"/>
        <end position="566"/>
    </location>
</feature>
<feature type="transmembrane region" description="Helical" evidence="6">
    <location>
        <begin position="578"/>
        <end position="602"/>
    </location>
</feature>
<dbReference type="AlphaFoldDB" id="A0A919XAL1"/>
<gene>
    <name evidence="8" type="ORF">J2TS6_02470</name>
</gene>
<dbReference type="PANTHER" id="PTHR33406:SF13">
    <property type="entry name" value="MEMBRANE PROTEIN YDFJ"/>
    <property type="match status" value="1"/>
</dbReference>
<keyword evidence="9" id="KW-1185">Reference proteome</keyword>
<feature type="transmembrane region" description="Helical" evidence="6">
    <location>
        <begin position="12"/>
        <end position="34"/>
    </location>
</feature>
<name>A0A919XAL1_9BACL</name>
<feature type="transmembrane region" description="Helical" evidence="6">
    <location>
        <begin position="629"/>
        <end position="646"/>
    </location>
</feature>
<evidence type="ECO:0000256" key="1">
    <source>
        <dbReference type="ARBA" id="ARBA00004651"/>
    </source>
</evidence>
<dbReference type="Pfam" id="PF03176">
    <property type="entry name" value="MMPL"/>
    <property type="match status" value="2"/>
</dbReference>
<sequence>MGERLYRFVYRHSGAIVACWTAIFIMFGSFSAMLPSVVKGPGLYTCGSAYEVQQLMKDRFGMPEDPIIVVFEKQGTVSDTRFSAVVRSTLEKLGDLHGMAFMMSPLEHDELMVRDAAYAMLGFDPSSNGRDEIKQIRDRLPRYEDISVALTGKTVVQEDVNQASMEDFERAERFGIPLAFLVLLFSFGGFFYALMPVLMGLLSVSTAMGLVAVLGRIFDLELSNFVLNVIPMTGLALCLDFAFIVINRFREELEKESLEKALETAMRTSGRAVYFSTVCVLCGLAAVALIPMPMFRSAAFCAMLTVILAAAVNLSLVPALLLLFSPWLKRKRFTSAFHRRSYKLWAFWADIVMGKPGRMLVAACCILLLLVLPAFRLTTAVPDASSLPPGTASREADEAIRNHFRQNGISEVLLAVQSANGKFTLEEWREIAGWIKQIQKDLSVTSVKPWLESVQSNLKSSANATALFRISLMGEPGSSEVNEWLRVTENKAKQAGLRIELGGEAKSRQEVVDAIADVLPNMLLLIAGTNALVLFAAFRSVLIPLKAILMNMLSIAASFGVLVIVFQSGIAGKTPENIAIMVPVFVFGLVFGVSMDYGVFLLSRMSEAFWKKGDVVTAIREGLASTGKLITAAAAILIAVTLPFAFGKVEGVRQLGVGIAAAVFIDATLVRLLMVPSLMKLLGHFNWWVPRWFRSR</sequence>
<evidence type="ECO:0000256" key="2">
    <source>
        <dbReference type="ARBA" id="ARBA00022475"/>
    </source>
</evidence>
<evidence type="ECO:0000256" key="4">
    <source>
        <dbReference type="ARBA" id="ARBA00022989"/>
    </source>
</evidence>
<dbReference type="GO" id="GO:0005886">
    <property type="term" value="C:plasma membrane"/>
    <property type="evidence" value="ECO:0007669"/>
    <property type="project" value="UniProtKB-SubCell"/>
</dbReference>
<dbReference type="SUPFAM" id="SSF82866">
    <property type="entry name" value="Multidrug efflux transporter AcrB transmembrane domain"/>
    <property type="match status" value="2"/>
</dbReference>
<dbReference type="PROSITE" id="PS50156">
    <property type="entry name" value="SSD"/>
    <property type="match status" value="1"/>
</dbReference>
<feature type="transmembrane region" description="Helical" evidence="6">
    <location>
        <begin position="174"/>
        <end position="194"/>
    </location>
</feature>
<reference evidence="8" key="1">
    <citation type="submission" date="2021-03" db="EMBL/GenBank/DDBJ databases">
        <title>Antimicrobial resistance genes in bacteria isolated from Japanese honey, and their potential for conferring macrolide and lincosamide resistance in the American foulbrood pathogen Paenibacillus larvae.</title>
        <authorList>
            <person name="Okamoto M."/>
            <person name="Kumagai M."/>
            <person name="Kanamori H."/>
            <person name="Takamatsu D."/>
        </authorList>
    </citation>
    <scope>NUCLEOTIDE SEQUENCE</scope>
    <source>
        <strain evidence="8">J2TS6</strain>
    </source>
</reference>
<evidence type="ECO:0000313" key="9">
    <source>
        <dbReference type="Proteomes" id="UP000679779"/>
    </source>
</evidence>
<evidence type="ECO:0000256" key="3">
    <source>
        <dbReference type="ARBA" id="ARBA00022692"/>
    </source>
</evidence>
<dbReference type="Gene3D" id="1.20.1640.10">
    <property type="entry name" value="Multidrug efflux transporter AcrB transmembrane domain"/>
    <property type="match status" value="2"/>
</dbReference>
<feature type="transmembrane region" description="Helical" evidence="6">
    <location>
        <begin position="345"/>
        <end position="372"/>
    </location>
</feature>
<keyword evidence="2" id="KW-1003">Cell membrane</keyword>
<feature type="transmembrane region" description="Helical" evidence="6">
    <location>
        <begin position="652"/>
        <end position="674"/>
    </location>
</feature>
<feature type="transmembrane region" description="Helical" evidence="6">
    <location>
        <begin position="201"/>
        <end position="219"/>
    </location>
</feature>
<protein>
    <submittedName>
        <fullName evidence="8">Transporter</fullName>
    </submittedName>
</protein>
<proteinExistence type="predicted"/>
<feature type="transmembrane region" description="Helical" evidence="6">
    <location>
        <begin position="522"/>
        <end position="541"/>
    </location>
</feature>
<evidence type="ECO:0000259" key="7">
    <source>
        <dbReference type="PROSITE" id="PS50156"/>
    </source>
</evidence>
<dbReference type="InterPro" id="IPR000731">
    <property type="entry name" value="SSD"/>
</dbReference>
<dbReference type="Proteomes" id="UP000679779">
    <property type="component" value="Unassembled WGS sequence"/>
</dbReference>